<dbReference type="EMBL" id="CACSLK010032525">
    <property type="protein sequence ID" value="CAA0840384.1"/>
    <property type="molecule type" value="Genomic_DNA"/>
</dbReference>
<evidence type="ECO:0000256" key="1">
    <source>
        <dbReference type="SAM" id="MobiDB-lite"/>
    </source>
</evidence>
<name>A0A9N7NXX1_STRHE</name>
<dbReference type="GO" id="GO:0003746">
    <property type="term" value="F:translation elongation factor activity"/>
    <property type="evidence" value="ECO:0007669"/>
    <property type="project" value="UniProtKB-KW"/>
</dbReference>
<feature type="non-terminal residue" evidence="3">
    <location>
        <position position="1"/>
    </location>
</feature>
<feature type="compositionally biased region" description="Polar residues" evidence="1">
    <location>
        <begin position="34"/>
        <end position="46"/>
    </location>
</feature>
<keyword evidence="3" id="KW-0251">Elongation factor</keyword>
<gene>
    <name evidence="3" type="ORF">SHERM_00465</name>
</gene>
<evidence type="ECO:0000313" key="4">
    <source>
        <dbReference type="Proteomes" id="UP001153555"/>
    </source>
</evidence>
<accession>A0A9N7NXX1</accession>
<feature type="non-terminal residue" evidence="3">
    <location>
        <position position="139"/>
    </location>
</feature>
<feature type="region of interest" description="Disordered" evidence="1">
    <location>
        <begin position="1"/>
        <end position="105"/>
    </location>
</feature>
<reference evidence="3" key="1">
    <citation type="submission" date="2019-12" db="EMBL/GenBank/DDBJ databases">
        <authorList>
            <person name="Scholes J."/>
        </authorList>
    </citation>
    <scope>NUCLEOTIDE SEQUENCE</scope>
</reference>
<dbReference type="InterPro" id="IPR057935">
    <property type="entry name" value="KOW_Spt5_6_plant"/>
</dbReference>
<evidence type="ECO:0000313" key="3">
    <source>
        <dbReference type="EMBL" id="CAA0840384.1"/>
    </source>
</evidence>
<keyword evidence="3" id="KW-0648">Protein biosynthesis</keyword>
<feature type="compositionally biased region" description="Pro residues" evidence="1">
    <location>
        <begin position="63"/>
        <end position="76"/>
    </location>
</feature>
<feature type="domain" description="Spt5 KOW" evidence="2">
    <location>
        <begin position="114"/>
        <end position="139"/>
    </location>
</feature>
<dbReference type="OrthoDB" id="28901at2759"/>
<evidence type="ECO:0000259" key="2">
    <source>
        <dbReference type="Pfam" id="PF23038"/>
    </source>
</evidence>
<proteinExistence type="predicted"/>
<sequence length="139" mass="14360">DNWEDGNPASWGTSPQYQPGSSPSRAYEAPTPGSGWTNAPNNNYNDAGTPRDSGSAYANAPSPYLPSTPGGQPPMTPSSAYLPGTPGGQPMTPESGGLDMMSPVVGGDNEGPWFLPEILVNVRRAGEDSSLGVIKDVLP</sequence>
<keyword evidence="4" id="KW-1185">Reference proteome</keyword>
<feature type="compositionally biased region" description="Polar residues" evidence="1">
    <location>
        <begin position="10"/>
        <end position="24"/>
    </location>
</feature>
<protein>
    <submittedName>
        <fullName evidence="3">Transcription elongation factor SPT5 homolog 1</fullName>
    </submittedName>
</protein>
<dbReference type="Pfam" id="PF23038">
    <property type="entry name" value="KOW6_SPT51-2"/>
    <property type="match status" value="1"/>
</dbReference>
<dbReference type="AlphaFoldDB" id="A0A9N7NXX1"/>
<organism evidence="3 4">
    <name type="scientific">Striga hermonthica</name>
    <name type="common">Purple witchweed</name>
    <name type="synonym">Buchnera hermonthica</name>
    <dbReference type="NCBI Taxonomy" id="68872"/>
    <lineage>
        <taxon>Eukaryota</taxon>
        <taxon>Viridiplantae</taxon>
        <taxon>Streptophyta</taxon>
        <taxon>Embryophyta</taxon>
        <taxon>Tracheophyta</taxon>
        <taxon>Spermatophyta</taxon>
        <taxon>Magnoliopsida</taxon>
        <taxon>eudicotyledons</taxon>
        <taxon>Gunneridae</taxon>
        <taxon>Pentapetalae</taxon>
        <taxon>asterids</taxon>
        <taxon>lamiids</taxon>
        <taxon>Lamiales</taxon>
        <taxon>Orobanchaceae</taxon>
        <taxon>Buchnereae</taxon>
        <taxon>Striga</taxon>
    </lineage>
</organism>
<comment type="caution">
    <text evidence="3">The sequence shown here is derived from an EMBL/GenBank/DDBJ whole genome shotgun (WGS) entry which is preliminary data.</text>
</comment>
<dbReference type="Proteomes" id="UP001153555">
    <property type="component" value="Unassembled WGS sequence"/>
</dbReference>